<dbReference type="AlphaFoldDB" id="A0A1B1Z0M2"/>
<gene>
    <name evidence="1" type="ORF">ABE41_003200</name>
</gene>
<keyword evidence="2" id="KW-1185">Reference proteome</keyword>
<dbReference type="EMBL" id="CP016761">
    <property type="protein sequence ID" value="ANX11001.1"/>
    <property type="molecule type" value="Genomic_DNA"/>
</dbReference>
<protein>
    <submittedName>
        <fullName evidence="1">Uncharacterized protein</fullName>
    </submittedName>
</protein>
<reference evidence="1 2" key="1">
    <citation type="submission" date="2016-08" db="EMBL/GenBank/DDBJ databases">
        <title>Complete genome sequence of Fictibacillus arsenicus G25-54, a strain with toxicity to nematodes and a potential arsenic-resistance activity.</title>
        <authorList>
            <person name="Zheng Z."/>
        </authorList>
    </citation>
    <scope>NUCLEOTIDE SEQUENCE [LARGE SCALE GENOMIC DNA]</scope>
    <source>
        <strain evidence="1 2">G25-54</strain>
    </source>
</reference>
<proteinExistence type="predicted"/>
<dbReference type="KEGG" id="far:ABE41_003200"/>
<accession>A0A1B1Z0M2</accession>
<organism evidence="1 2">
    <name type="scientific">Fictibacillus arsenicus</name>
    <dbReference type="NCBI Taxonomy" id="255247"/>
    <lineage>
        <taxon>Bacteria</taxon>
        <taxon>Bacillati</taxon>
        <taxon>Bacillota</taxon>
        <taxon>Bacilli</taxon>
        <taxon>Bacillales</taxon>
        <taxon>Fictibacillaceae</taxon>
        <taxon>Fictibacillus</taxon>
    </lineage>
</organism>
<sequence>MGIYEEVPGERYIEEVLNIKFTGTNPFYDQKLIDKTPMMNRYDIILLYKTETIDVDEINQSPSYKISTN</sequence>
<dbReference type="Proteomes" id="UP000077412">
    <property type="component" value="Chromosome"/>
</dbReference>
<name>A0A1B1Z0M2_9BACL</name>
<dbReference type="RefSeq" id="WP_066286439.1">
    <property type="nucleotide sequence ID" value="NZ_CP016761.1"/>
</dbReference>
<evidence type="ECO:0000313" key="1">
    <source>
        <dbReference type="EMBL" id="ANX11001.1"/>
    </source>
</evidence>
<evidence type="ECO:0000313" key="2">
    <source>
        <dbReference type="Proteomes" id="UP000077412"/>
    </source>
</evidence>